<dbReference type="SMART" id="SM00642">
    <property type="entry name" value="Aamy"/>
    <property type="match status" value="1"/>
</dbReference>
<keyword evidence="4" id="KW-0456">Lyase</keyword>
<sequence>MKAYTKHQTTTKQLIFVGLLCVFTITLSCKKQTSMATDEDGATNAIVEKNDIQRIEPLNWWVGFKNPSLQLLVHQPNISEWTPNISYQGVSIEKVHKADSPNYLFIDLNIAETTKPGQFNIVFKKENSEDLIHTYELKPRQKPADDFIGFDSSDAIYLITPDRFANSNPENDIMKSMKDTSLDRTDGYARHGGDIKGITNNLDYIQDLGFTAIWPCPLLTNDMPQGSYHGYAITDYYEIDPRFGTMEDYLELSSELSEKGMKLIMDQVANHCGVEHWWMKDFPFKDWINHQEHYENNYENWEGSKAIKTNHRRTTNQDIYASKSDKRNMNEGWFVSAMPDLNQRNPFMANYTIQNSIWWIETANLGGIRQDTYPYPDKDFMSRWAGEIMNEYPNFNIVGEEWTSNPLLIAYWQEGNANKDGYNSNLKSPMDFAMQEKIVKGINEDEAWSTGLIEIYRALANDFIYASPKDIMVFPDNHDMSRIFTQLHGNITHTKMALSYILTLPRIPQIYYGTEILMHDFDKPGDHGLIRSDFPGGWQGDAINAFTGEGLSYEQKDMQSFLRKILNYRKGSKAIHEGKTVHFAPEDAVYVLFRIEGDETVVHIMNKNDAPVELELSRFEEVGLEGKTLKNITTDAEVVWKDKFVLKEKGTTLLTTKL</sequence>
<dbReference type="EMBL" id="SIRT01000013">
    <property type="protein sequence ID" value="TBN00893.1"/>
    <property type="molecule type" value="Genomic_DNA"/>
</dbReference>
<reference evidence="4 5" key="1">
    <citation type="submission" date="2019-02" db="EMBL/GenBank/DDBJ databases">
        <title>Hyunsoonleella sp., isolated from marine sediment.</title>
        <authorList>
            <person name="Liu B.-T."/>
        </authorList>
    </citation>
    <scope>NUCLEOTIDE SEQUENCE [LARGE SCALE GENOMIC DNA]</scope>
    <source>
        <strain evidence="4 5">T58</strain>
    </source>
</reference>
<dbReference type="SUPFAM" id="SSF51011">
    <property type="entry name" value="Glycosyl hydrolase domain"/>
    <property type="match status" value="1"/>
</dbReference>
<dbReference type="GO" id="GO:0016829">
    <property type="term" value="F:lyase activity"/>
    <property type="evidence" value="ECO:0007669"/>
    <property type="project" value="UniProtKB-KW"/>
</dbReference>
<gene>
    <name evidence="4" type="ORF">EYD45_13795</name>
</gene>
<proteinExistence type="predicted"/>
<dbReference type="AlphaFoldDB" id="A0A4Q9FAK8"/>
<feature type="domain" description="Glycosyl hydrolase family 13 catalytic" evidence="3">
    <location>
        <begin position="158"/>
        <end position="569"/>
    </location>
</feature>
<protein>
    <submittedName>
        <fullName evidence="4">Alpha-amlyase</fullName>
    </submittedName>
</protein>
<dbReference type="PROSITE" id="PS51257">
    <property type="entry name" value="PROKAR_LIPOPROTEIN"/>
    <property type="match status" value="1"/>
</dbReference>
<keyword evidence="1" id="KW-0378">Hydrolase</keyword>
<dbReference type="PANTHER" id="PTHR10357:SF210">
    <property type="entry name" value="MALTODEXTRIN GLUCOSIDASE"/>
    <property type="match status" value="1"/>
</dbReference>
<evidence type="ECO:0000313" key="5">
    <source>
        <dbReference type="Proteomes" id="UP000291142"/>
    </source>
</evidence>
<organism evidence="4 5">
    <name type="scientific">Hyunsoonleella flava</name>
    <dbReference type="NCBI Taxonomy" id="2527939"/>
    <lineage>
        <taxon>Bacteria</taxon>
        <taxon>Pseudomonadati</taxon>
        <taxon>Bacteroidota</taxon>
        <taxon>Flavobacteriia</taxon>
        <taxon>Flavobacteriales</taxon>
        <taxon>Flavobacteriaceae</taxon>
    </lineage>
</organism>
<evidence type="ECO:0000313" key="4">
    <source>
        <dbReference type="EMBL" id="TBN00893.1"/>
    </source>
</evidence>
<accession>A0A4Q9FAK8</accession>
<name>A0A4Q9FAK8_9FLAO</name>
<evidence type="ECO:0000259" key="3">
    <source>
        <dbReference type="SMART" id="SM00642"/>
    </source>
</evidence>
<dbReference type="InterPro" id="IPR015171">
    <property type="entry name" value="Cyc-maltodext_N"/>
</dbReference>
<dbReference type="InterPro" id="IPR006047">
    <property type="entry name" value="GH13_cat_dom"/>
</dbReference>
<dbReference type="InterPro" id="IPR013783">
    <property type="entry name" value="Ig-like_fold"/>
</dbReference>
<evidence type="ECO:0000256" key="2">
    <source>
        <dbReference type="ARBA" id="ARBA00023295"/>
    </source>
</evidence>
<dbReference type="InterPro" id="IPR019492">
    <property type="entry name" value="Cyclo-malto-dextrinase_C"/>
</dbReference>
<dbReference type="InterPro" id="IPR013780">
    <property type="entry name" value="Glyco_hydro_b"/>
</dbReference>
<dbReference type="Pfam" id="PF09087">
    <property type="entry name" value="Cyc-maltodext_N"/>
    <property type="match status" value="1"/>
</dbReference>
<dbReference type="Gene3D" id="3.20.20.80">
    <property type="entry name" value="Glycosidases"/>
    <property type="match status" value="1"/>
</dbReference>
<dbReference type="SUPFAM" id="SSF81296">
    <property type="entry name" value="E set domains"/>
    <property type="match status" value="1"/>
</dbReference>
<dbReference type="OrthoDB" id="9805159at2"/>
<keyword evidence="5" id="KW-1185">Reference proteome</keyword>
<dbReference type="Gene3D" id="2.60.40.10">
    <property type="entry name" value="Immunoglobulins"/>
    <property type="match status" value="1"/>
</dbReference>
<evidence type="ECO:0000256" key="1">
    <source>
        <dbReference type="ARBA" id="ARBA00022801"/>
    </source>
</evidence>
<dbReference type="PANTHER" id="PTHR10357">
    <property type="entry name" value="ALPHA-AMYLASE FAMILY MEMBER"/>
    <property type="match status" value="1"/>
</dbReference>
<dbReference type="InterPro" id="IPR017853">
    <property type="entry name" value="GH"/>
</dbReference>
<dbReference type="CDD" id="cd11340">
    <property type="entry name" value="AmyAc_bac_CMD_like_3"/>
    <property type="match status" value="1"/>
</dbReference>
<dbReference type="GO" id="GO:0016798">
    <property type="term" value="F:hydrolase activity, acting on glycosyl bonds"/>
    <property type="evidence" value="ECO:0007669"/>
    <property type="project" value="UniProtKB-KW"/>
</dbReference>
<keyword evidence="2" id="KW-0326">Glycosidase</keyword>
<comment type="caution">
    <text evidence="4">The sequence shown here is derived from an EMBL/GenBank/DDBJ whole genome shotgun (WGS) entry which is preliminary data.</text>
</comment>
<dbReference type="GO" id="GO:0005975">
    <property type="term" value="P:carbohydrate metabolic process"/>
    <property type="evidence" value="ECO:0007669"/>
    <property type="project" value="InterPro"/>
</dbReference>
<dbReference type="SUPFAM" id="SSF51445">
    <property type="entry name" value="(Trans)glycosidases"/>
    <property type="match status" value="1"/>
</dbReference>
<dbReference type="Pfam" id="PF00128">
    <property type="entry name" value="Alpha-amylase"/>
    <property type="match status" value="1"/>
</dbReference>
<dbReference type="InterPro" id="IPR014756">
    <property type="entry name" value="Ig_E-set"/>
</dbReference>
<dbReference type="Pfam" id="PF10438">
    <property type="entry name" value="Cyc-maltodext_C"/>
    <property type="match status" value="1"/>
</dbReference>
<dbReference type="Gene3D" id="2.60.40.1180">
    <property type="entry name" value="Golgi alpha-mannosidase II"/>
    <property type="match status" value="1"/>
</dbReference>
<dbReference type="Proteomes" id="UP000291142">
    <property type="component" value="Unassembled WGS sequence"/>
</dbReference>